<feature type="transmembrane region" description="Helical" evidence="1">
    <location>
        <begin position="94"/>
        <end position="127"/>
    </location>
</feature>
<gene>
    <name evidence="3" type="ORF">ABEG18_26085</name>
</gene>
<organism evidence="3">
    <name type="scientific">Alsobacter sp. KACC 23698</name>
    <dbReference type="NCBI Taxonomy" id="3149229"/>
    <lineage>
        <taxon>Bacteria</taxon>
        <taxon>Pseudomonadati</taxon>
        <taxon>Pseudomonadota</taxon>
        <taxon>Alphaproteobacteria</taxon>
        <taxon>Hyphomicrobiales</taxon>
        <taxon>Alsobacteraceae</taxon>
        <taxon>Alsobacter</taxon>
    </lineage>
</organism>
<evidence type="ECO:0000256" key="2">
    <source>
        <dbReference type="SAM" id="SignalP"/>
    </source>
</evidence>
<keyword evidence="2" id="KW-0732">Signal</keyword>
<feature type="chain" id="PRO_5043335907" evidence="2">
    <location>
        <begin position="21"/>
        <end position="191"/>
    </location>
</feature>
<evidence type="ECO:0000256" key="1">
    <source>
        <dbReference type="SAM" id="Phobius"/>
    </source>
</evidence>
<dbReference type="PIRSF" id="PIRSF016919">
    <property type="entry name" value="HupE_UreJ"/>
    <property type="match status" value="1"/>
</dbReference>
<keyword evidence="1" id="KW-0472">Membrane</keyword>
<feature type="transmembrane region" description="Helical" evidence="1">
    <location>
        <begin position="68"/>
        <end position="88"/>
    </location>
</feature>
<dbReference type="InterPro" id="IPR007038">
    <property type="entry name" value="HupE_UreJ"/>
</dbReference>
<name>A0AAU7JFE4_9HYPH</name>
<reference evidence="3" key="1">
    <citation type="submission" date="2024-05" db="EMBL/GenBank/DDBJ databases">
        <authorList>
            <person name="Kim S."/>
            <person name="Heo J."/>
            <person name="Choi H."/>
            <person name="Choi Y."/>
            <person name="Kwon S.-W."/>
            <person name="Kim Y."/>
        </authorList>
    </citation>
    <scope>NUCLEOTIDE SEQUENCE</scope>
    <source>
        <strain evidence="3">KACC 23698</strain>
    </source>
</reference>
<proteinExistence type="predicted"/>
<feature type="signal peptide" evidence="2">
    <location>
        <begin position="1"/>
        <end position="20"/>
    </location>
</feature>
<dbReference type="Pfam" id="PF04955">
    <property type="entry name" value="HupE_UreJ"/>
    <property type="match status" value="1"/>
</dbReference>
<dbReference type="RefSeq" id="WP_406855943.1">
    <property type="nucleotide sequence ID" value="NZ_CP157484.1"/>
</dbReference>
<dbReference type="AlphaFoldDB" id="A0AAU7JFE4"/>
<keyword evidence="1" id="KW-0812">Transmembrane</keyword>
<evidence type="ECO:0000313" key="3">
    <source>
        <dbReference type="EMBL" id="XBO39103.1"/>
    </source>
</evidence>
<feature type="transmembrane region" description="Helical" evidence="1">
    <location>
        <begin position="172"/>
        <end position="190"/>
    </location>
</feature>
<feature type="transmembrane region" description="Helical" evidence="1">
    <location>
        <begin position="139"/>
        <end position="166"/>
    </location>
</feature>
<protein>
    <submittedName>
        <fullName evidence="3">HupE/UreJ family protein</fullName>
    </submittedName>
</protein>
<dbReference type="EMBL" id="CP157484">
    <property type="protein sequence ID" value="XBO39103.1"/>
    <property type="molecule type" value="Genomic_DNA"/>
</dbReference>
<feature type="transmembrane region" description="Helical" evidence="1">
    <location>
        <begin position="44"/>
        <end position="61"/>
    </location>
</feature>
<sequence>MSPFRLAPLLVLALVSPALAHTGAQPHVHGLAAGLWHPVSGLDHLLAMTAVGVWAGLVGGAARWAWPLSFLAAMALAAAASASGHASAWTEAGVALSVAVLGVAIAWGVRAPVAVGAALCAALAVAHGQAHGAETPTDAAGLAFGLGFIVSTALLHVSGIALSALLVRTAPLAGRAVGFGVAAAGAALLVG</sequence>
<keyword evidence="1" id="KW-1133">Transmembrane helix</keyword>
<accession>A0AAU7JFE4</accession>